<dbReference type="OrthoDB" id="9798857at2"/>
<sequence>MTKAERTRQFIIERSSAIFNTRGYDSTSLSDIQNATKLTKGAIYGNFANKKELAIAAYEHNFSSLMEKISALMKHTHSAKSALMAYANFYVQNWETVFKVGGCPMLNAAVEADDHLHYLRDAVRKSMQRFMKILQQTIEEGQARNEFKADVNSEEYAATIFTLMEGNILLAKTMNDPKYFQISANRIKSIIEKDLAS</sequence>
<reference evidence="6 7" key="1">
    <citation type="submission" date="2016-10" db="EMBL/GenBank/DDBJ databases">
        <authorList>
            <person name="de Groot N.N."/>
        </authorList>
    </citation>
    <scope>NUCLEOTIDE SEQUENCE [LARGE SCALE GENOMIC DNA]</scope>
    <source>
        <strain evidence="6 7">DSM 22900</strain>
    </source>
</reference>
<dbReference type="PANTHER" id="PTHR47506:SF3">
    <property type="entry name" value="HTH-TYPE TRANSCRIPTIONAL REGULATOR LMRA"/>
    <property type="match status" value="1"/>
</dbReference>
<evidence type="ECO:0000256" key="2">
    <source>
        <dbReference type="ARBA" id="ARBA00023125"/>
    </source>
</evidence>
<gene>
    <name evidence="6" type="ORF">SAMN05421747_1376</name>
</gene>
<dbReference type="PROSITE" id="PS50977">
    <property type="entry name" value="HTH_TETR_2"/>
    <property type="match status" value="1"/>
</dbReference>
<evidence type="ECO:0000256" key="4">
    <source>
        <dbReference type="PROSITE-ProRule" id="PRU00335"/>
    </source>
</evidence>
<evidence type="ECO:0000313" key="6">
    <source>
        <dbReference type="EMBL" id="SFC84767.1"/>
    </source>
</evidence>
<dbReference type="Pfam" id="PF16925">
    <property type="entry name" value="TetR_C_13"/>
    <property type="match status" value="1"/>
</dbReference>
<keyword evidence="3" id="KW-0804">Transcription</keyword>
<dbReference type="RefSeq" id="WP_090975230.1">
    <property type="nucleotide sequence ID" value="NZ_FOLL01000037.1"/>
</dbReference>
<proteinExistence type="predicted"/>
<dbReference type="PRINTS" id="PR00455">
    <property type="entry name" value="HTHTETR"/>
</dbReference>
<accession>A0A1I1MH93</accession>
<feature type="DNA-binding region" description="H-T-H motif" evidence="4">
    <location>
        <begin position="28"/>
        <end position="47"/>
    </location>
</feature>
<name>A0A1I1MH93_9SPHI</name>
<dbReference type="GO" id="GO:0003677">
    <property type="term" value="F:DNA binding"/>
    <property type="evidence" value="ECO:0007669"/>
    <property type="project" value="UniProtKB-UniRule"/>
</dbReference>
<dbReference type="Pfam" id="PF00440">
    <property type="entry name" value="TetR_N"/>
    <property type="match status" value="1"/>
</dbReference>
<keyword evidence="2 4" id="KW-0238">DNA-binding</keyword>
<dbReference type="SUPFAM" id="SSF46689">
    <property type="entry name" value="Homeodomain-like"/>
    <property type="match status" value="1"/>
</dbReference>
<evidence type="ECO:0000259" key="5">
    <source>
        <dbReference type="PROSITE" id="PS50977"/>
    </source>
</evidence>
<protein>
    <submittedName>
        <fullName evidence="6">DNA-binding transcriptional regulator, AcrR family</fullName>
    </submittedName>
</protein>
<feature type="domain" description="HTH tetR-type" evidence="5">
    <location>
        <begin position="5"/>
        <end position="65"/>
    </location>
</feature>
<dbReference type="SUPFAM" id="SSF48498">
    <property type="entry name" value="Tetracyclin repressor-like, C-terminal domain"/>
    <property type="match status" value="1"/>
</dbReference>
<dbReference type="PANTHER" id="PTHR47506">
    <property type="entry name" value="TRANSCRIPTIONAL REGULATORY PROTEIN"/>
    <property type="match status" value="1"/>
</dbReference>
<dbReference type="EMBL" id="FOLL01000037">
    <property type="protein sequence ID" value="SFC84767.1"/>
    <property type="molecule type" value="Genomic_DNA"/>
</dbReference>
<evidence type="ECO:0000256" key="1">
    <source>
        <dbReference type="ARBA" id="ARBA00023015"/>
    </source>
</evidence>
<organism evidence="6 7">
    <name type="scientific">Parapedobacter composti</name>
    <dbReference type="NCBI Taxonomy" id="623281"/>
    <lineage>
        <taxon>Bacteria</taxon>
        <taxon>Pseudomonadati</taxon>
        <taxon>Bacteroidota</taxon>
        <taxon>Sphingobacteriia</taxon>
        <taxon>Sphingobacteriales</taxon>
        <taxon>Sphingobacteriaceae</taxon>
        <taxon>Parapedobacter</taxon>
    </lineage>
</organism>
<dbReference type="Gene3D" id="1.10.357.10">
    <property type="entry name" value="Tetracycline Repressor, domain 2"/>
    <property type="match status" value="1"/>
</dbReference>
<evidence type="ECO:0000313" key="7">
    <source>
        <dbReference type="Proteomes" id="UP000199577"/>
    </source>
</evidence>
<keyword evidence="1" id="KW-0805">Transcription regulation</keyword>
<dbReference type="STRING" id="623281.SAMN05421747_1376"/>
<dbReference type="InterPro" id="IPR009057">
    <property type="entry name" value="Homeodomain-like_sf"/>
</dbReference>
<dbReference type="Proteomes" id="UP000199577">
    <property type="component" value="Unassembled WGS sequence"/>
</dbReference>
<dbReference type="InterPro" id="IPR001647">
    <property type="entry name" value="HTH_TetR"/>
</dbReference>
<dbReference type="InterPro" id="IPR036271">
    <property type="entry name" value="Tet_transcr_reg_TetR-rel_C_sf"/>
</dbReference>
<dbReference type="AlphaFoldDB" id="A0A1I1MH93"/>
<keyword evidence="7" id="KW-1185">Reference proteome</keyword>
<dbReference type="InterPro" id="IPR011075">
    <property type="entry name" value="TetR_C"/>
</dbReference>
<evidence type="ECO:0000256" key="3">
    <source>
        <dbReference type="ARBA" id="ARBA00023163"/>
    </source>
</evidence>